<feature type="compositionally biased region" description="Basic and acidic residues" evidence="1">
    <location>
        <begin position="20"/>
        <end position="37"/>
    </location>
</feature>
<feature type="compositionally biased region" description="Polar residues" evidence="1">
    <location>
        <begin position="103"/>
        <end position="125"/>
    </location>
</feature>
<dbReference type="Pfam" id="PF19071">
    <property type="entry name" value="DUF5767"/>
    <property type="match status" value="1"/>
</dbReference>
<feature type="region of interest" description="Disordered" evidence="1">
    <location>
        <begin position="339"/>
        <end position="384"/>
    </location>
</feature>
<feature type="region of interest" description="Disordered" evidence="1">
    <location>
        <begin position="20"/>
        <end position="41"/>
    </location>
</feature>
<dbReference type="EMBL" id="MN740259">
    <property type="protein sequence ID" value="QHT96540.1"/>
    <property type="molecule type" value="Genomic_DNA"/>
</dbReference>
<feature type="region of interest" description="Disordered" evidence="1">
    <location>
        <begin position="399"/>
        <end position="448"/>
    </location>
</feature>
<feature type="compositionally biased region" description="Basic residues" evidence="1">
    <location>
        <begin position="437"/>
        <end position="448"/>
    </location>
</feature>
<protein>
    <submittedName>
        <fullName evidence="2">Uncharacterized protein</fullName>
    </submittedName>
</protein>
<feature type="compositionally biased region" description="Low complexity" evidence="1">
    <location>
        <begin position="353"/>
        <end position="363"/>
    </location>
</feature>
<organism evidence="2">
    <name type="scientific">viral metagenome</name>
    <dbReference type="NCBI Taxonomy" id="1070528"/>
    <lineage>
        <taxon>unclassified sequences</taxon>
        <taxon>metagenomes</taxon>
        <taxon>organismal metagenomes</taxon>
    </lineage>
</organism>
<dbReference type="InterPro" id="IPR043910">
    <property type="entry name" value="DUF5767"/>
</dbReference>
<evidence type="ECO:0000256" key="1">
    <source>
        <dbReference type="SAM" id="MobiDB-lite"/>
    </source>
</evidence>
<accession>A0A6C0IVG8</accession>
<feature type="compositionally biased region" description="Polar residues" evidence="1">
    <location>
        <begin position="417"/>
        <end position="433"/>
    </location>
</feature>
<proteinExistence type="predicted"/>
<feature type="compositionally biased region" description="Polar residues" evidence="1">
    <location>
        <begin position="368"/>
        <end position="381"/>
    </location>
</feature>
<evidence type="ECO:0000313" key="2">
    <source>
        <dbReference type="EMBL" id="QHT96540.1"/>
    </source>
</evidence>
<sequence>MNNDSDTSADLNMNILDNTGEKIHINNKDNNPKKPDSSDTDYYLNLLANQNKLNDKTEVRSDTSLSEIIDDSDSDSGVQSSSESSTRSSSNTSHANIHKVSFSPKNSPRNSPRNSPKNSPTGGSKTSHRNGSKNNDDNPSFIPPPMVEKKELTPQEARMKKIELLRKLSELKTKGYDLSKSYDFNSSIEEMEYEFELLKSFANKRNGVKLYKNILLNTASAVEFLNDKYDPFDFQLVGWSEHMSVEVDSYDEVIEEIYEKYKGSGKKMAPELKLFMLIIASASAFHFSKSTFKNLPGVDKILQNNPDLIAKMMNPQKESSQFMTEQEISLEKQKQAILDREKERRQTTRAPVNNTTNFKNNNFAPINAKQTINTPSESQNPGIKAPMNVQDILNRLHKSENNSNSSETQEETSSNNDRIISKNSPINSSVNSSDRVKGRKKKNIMSIN</sequence>
<name>A0A6C0IVG8_9ZZZZ</name>
<reference evidence="2" key="1">
    <citation type="journal article" date="2020" name="Nature">
        <title>Giant virus diversity and host interactions through global metagenomics.</title>
        <authorList>
            <person name="Schulz F."/>
            <person name="Roux S."/>
            <person name="Paez-Espino D."/>
            <person name="Jungbluth S."/>
            <person name="Walsh D.A."/>
            <person name="Denef V.J."/>
            <person name="McMahon K.D."/>
            <person name="Konstantinidis K.T."/>
            <person name="Eloe-Fadrosh E.A."/>
            <person name="Kyrpides N.C."/>
            <person name="Woyke T."/>
        </authorList>
    </citation>
    <scope>NUCLEOTIDE SEQUENCE</scope>
    <source>
        <strain evidence="2">GVMAG-M-3300024302-11</strain>
    </source>
</reference>
<dbReference type="AlphaFoldDB" id="A0A6C0IVG8"/>
<feature type="region of interest" description="Disordered" evidence="1">
    <location>
        <begin position="55"/>
        <end position="154"/>
    </location>
</feature>
<feature type="compositionally biased region" description="Low complexity" evidence="1">
    <location>
        <begin position="401"/>
        <end position="416"/>
    </location>
</feature>
<feature type="compositionally biased region" description="Low complexity" evidence="1">
    <location>
        <begin position="75"/>
        <end position="93"/>
    </location>
</feature>